<dbReference type="AlphaFoldDB" id="A0A942TFT7"/>
<sequence length="248" mass="27264">MTKYQAGAEALDALNSTNDGGGNKVEFSSFKSGSTYKVKVLGTSDLISFFSYGIYKQVNSFVAKNPSKKSAAGYPVENLTPWDAAWKFHKDLSKDFNDQHGQEAGKYRAKQRFAMGFFDLEAGEPIIIDVSKNQAQAIHGAIKKYEKKLGKLAFELSKEGSGTNTSVSLTPVLDMDEDLTDKERANFDKAPDKFDMSLFDGILYEADEAEQIELLVKAGFDVSLIGLEVPKAKPSTDAGTSEDKQYDF</sequence>
<evidence type="ECO:0000313" key="2">
    <source>
        <dbReference type="Proteomes" id="UP000681414"/>
    </source>
</evidence>
<name>A0A942TFT7_9BACI</name>
<proteinExistence type="predicted"/>
<dbReference type="RefSeq" id="WP_213124596.1">
    <property type="nucleotide sequence ID" value="NZ_JAGYPG010000002.1"/>
</dbReference>
<gene>
    <name evidence="1" type="ORF">KHA97_09935</name>
</gene>
<reference evidence="1 2" key="1">
    <citation type="submission" date="2021-05" db="EMBL/GenBank/DDBJ databases">
        <title>Novel Bacillus species.</title>
        <authorList>
            <person name="Liu G."/>
        </authorList>
    </citation>
    <scope>NUCLEOTIDE SEQUENCE [LARGE SCALE GENOMIC DNA]</scope>
    <source>
        <strain evidence="2">FJAT-49780</strain>
    </source>
</reference>
<comment type="caution">
    <text evidence="1">The sequence shown here is derived from an EMBL/GenBank/DDBJ whole genome shotgun (WGS) entry which is preliminary data.</text>
</comment>
<keyword evidence="2" id="KW-1185">Reference proteome</keyword>
<accession>A0A942TFT7</accession>
<dbReference type="Proteomes" id="UP000681414">
    <property type="component" value="Unassembled WGS sequence"/>
</dbReference>
<organism evidence="1 2">
    <name type="scientific">Lederbergia citri</name>
    <dbReference type="NCBI Taxonomy" id="2833580"/>
    <lineage>
        <taxon>Bacteria</taxon>
        <taxon>Bacillati</taxon>
        <taxon>Bacillota</taxon>
        <taxon>Bacilli</taxon>
        <taxon>Bacillales</taxon>
        <taxon>Bacillaceae</taxon>
        <taxon>Lederbergia</taxon>
    </lineage>
</organism>
<dbReference type="EMBL" id="JAGYPG010000002">
    <property type="protein sequence ID" value="MBS4195374.1"/>
    <property type="molecule type" value="Genomic_DNA"/>
</dbReference>
<evidence type="ECO:0000313" key="1">
    <source>
        <dbReference type="EMBL" id="MBS4195374.1"/>
    </source>
</evidence>
<protein>
    <submittedName>
        <fullName evidence="1">Uncharacterized protein</fullName>
    </submittedName>
</protein>